<dbReference type="EMBL" id="BMYM01000001">
    <property type="protein sequence ID" value="GHD26494.1"/>
    <property type="molecule type" value="Genomic_DNA"/>
</dbReference>
<evidence type="ECO:0000256" key="3">
    <source>
        <dbReference type="ARBA" id="ARBA00012068"/>
    </source>
</evidence>
<dbReference type="InterPro" id="IPR008927">
    <property type="entry name" value="6-PGluconate_DH-like_C_sf"/>
</dbReference>
<dbReference type="PANTHER" id="PTHR21363">
    <property type="entry name" value="PREPHENATE DEHYDROGENASE"/>
    <property type="match status" value="1"/>
</dbReference>
<dbReference type="Pfam" id="PF02153">
    <property type="entry name" value="PDH_N"/>
    <property type="match status" value="1"/>
</dbReference>
<keyword evidence="12" id="KW-1185">Reference proteome</keyword>
<reference evidence="11" key="2">
    <citation type="submission" date="2020-09" db="EMBL/GenBank/DDBJ databases">
        <authorList>
            <person name="Sun Q."/>
            <person name="Kim S."/>
        </authorList>
    </citation>
    <scope>NUCLEOTIDE SEQUENCE</scope>
    <source>
        <strain evidence="11">KCTC 23430</strain>
    </source>
</reference>
<dbReference type="GO" id="GO:0006571">
    <property type="term" value="P:tyrosine biosynthetic process"/>
    <property type="evidence" value="ECO:0007669"/>
    <property type="project" value="UniProtKB-KW"/>
</dbReference>
<dbReference type="InterPro" id="IPR036291">
    <property type="entry name" value="NAD(P)-bd_dom_sf"/>
</dbReference>
<dbReference type="GO" id="GO:0070403">
    <property type="term" value="F:NAD+ binding"/>
    <property type="evidence" value="ECO:0007669"/>
    <property type="project" value="InterPro"/>
</dbReference>
<evidence type="ECO:0000259" key="10">
    <source>
        <dbReference type="PROSITE" id="PS51176"/>
    </source>
</evidence>
<evidence type="ECO:0000313" key="12">
    <source>
        <dbReference type="Proteomes" id="UP000644693"/>
    </source>
</evidence>
<dbReference type="InterPro" id="IPR003099">
    <property type="entry name" value="Prephen_DH"/>
</dbReference>
<evidence type="ECO:0000256" key="6">
    <source>
        <dbReference type="ARBA" id="ARBA00023002"/>
    </source>
</evidence>
<dbReference type="PROSITE" id="PS51176">
    <property type="entry name" value="PDH_ADH"/>
    <property type="match status" value="1"/>
</dbReference>
<keyword evidence="6" id="KW-0560">Oxidoreductase</keyword>
<protein>
    <recommendedName>
        <fullName evidence="3">prephenate dehydrogenase</fullName>
        <ecNumber evidence="3">1.3.1.12</ecNumber>
    </recommendedName>
</protein>
<dbReference type="Gene3D" id="1.10.3660.10">
    <property type="entry name" value="6-phosphogluconate dehydrogenase C-terminal like domain"/>
    <property type="match status" value="1"/>
</dbReference>
<feature type="domain" description="Prephenate/arogenate dehydrogenase" evidence="10">
    <location>
        <begin position="6"/>
        <end position="297"/>
    </location>
</feature>
<dbReference type="Gene3D" id="3.40.50.720">
    <property type="entry name" value="NAD(P)-binding Rossmann-like Domain"/>
    <property type="match status" value="1"/>
</dbReference>
<evidence type="ECO:0000256" key="4">
    <source>
        <dbReference type="ARBA" id="ARBA00022498"/>
    </source>
</evidence>
<name>A0A918XCY0_9GAMM</name>
<dbReference type="FunFam" id="3.40.50.720:FF:000208">
    <property type="entry name" value="Prephenate dehydrogenase"/>
    <property type="match status" value="1"/>
</dbReference>
<keyword evidence="4" id="KW-0827">Tyrosine biosynthesis</keyword>
<comment type="caution">
    <text evidence="11">The sequence shown here is derived from an EMBL/GenBank/DDBJ whole genome shotgun (WGS) entry which is preliminary data.</text>
</comment>
<keyword evidence="7" id="KW-0520">NAD</keyword>
<reference evidence="11" key="1">
    <citation type="journal article" date="2014" name="Int. J. Syst. Evol. Microbiol.">
        <title>Complete genome sequence of Corynebacterium casei LMG S-19264T (=DSM 44701T), isolated from a smear-ripened cheese.</title>
        <authorList>
            <consortium name="US DOE Joint Genome Institute (JGI-PGF)"/>
            <person name="Walter F."/>
            <person name="Albersmeier A."/>
            <person name="Kalinowski J."/>
            <person name="Ruckert C."/>
        </authorList>
    </citation>
    <scope>NUCLEOTIDE SEQUENCE</scope>
    <source>
        <strain evidence="11">KCTC 23430</strain>
    </source>
</reference>
<dbReference type="RefSeq" id="WP_189474567.1">
    <property type="nucleotide sequence ID" value="NZ_BMYM01000001.1"/>
</dbReference>
<dbReference type="SUPFAM" id="SSF48179">
    <property type="entry name" value="6-phosphogluconate dehydrogenase C-terminal domain-like"/>
    <property type="match status" value="1"/>
</dbReference>
<dbReference type="GO" id="GO:0004665">
    <property type="term" value="F:prephenate dehydrogenase (NADP+) activity"/>
    <property type="evidence" value="ECO:0007669"/>
    <property type="project" value="InterPro"/>
</dbReference>
<comment type="pathway">
    <text evidence="1">Amino-acid biosynthesis; L-tyrosine biosynthesis; (4-hydroxyphenyl)pyruvate from prephenate (NAD(+) route): step 1/1.</text>
</comment>
<comment type="catalytic activity">
    <reaction evidence="9">
        <text>prephenate + NAD(+) = 3-(4-hydroxyphenyl)pyruvate + CO2 + NADH</text>
        <dbReference type="Rhea" id="RHEA:13869"/>
        <dbReference type="ChEBI" id="CHEBI:16526"/>
        <dbReference type="ChEBI" id="CHEBI:29934"/>
        <dbReference type="ChEBI" id="CHEBI:36242"/>
        <dbReference type="ChEBI" id="CHEBI:57540"/>
        <dbReference type="ChEBI" id="CHEBI:57945"/>
        <dbReference type="EC" id="1.3.1.12"/>
    </reaction>
</comment>
<dbReference type="FunFam" id="1.10.3660.10:FF:000003">
    <property type="entry name" value="Prephenate dehydrogenase"/>
    <property type="match status" value="1"/>
</dbReference>
<proteinExistence type="inferred from homology"/>
<accession>A0A918XCY0</accession>
<dbReference type="GO" id="GO:0008977">
    <property type="term" value="F:prephenate dehydrogenase (NAD+) activity"/>
    <property type="evidence" value="ECO:0007669"/>
    <property type="project" value="UniProtKB-EC"/>
</dbReference>
<keyword evidence="5" id="KW-0028">Amino-acid biosynthesis</keyword>
<dbReference type="EC" id="1.3.1.12" evidence="3"/>
<evidence type="ECO:0000256" key="1">
    <source>
        <dbReference type="ARBA" id="ARBA00005067"/>
    </source>
</evidence>
<evidence type="ECO:0000256" key="9">
    <source>
        <dbReference type="ARBA" id="ARBA00049260"/>
    </source>
</evidence>
<sequence>MAYKTETVAILGLGLIGGSLARALRENRFSQRFIGYGRRLPSLEQGVALGVIDEYTQDLGEAVSAADIIVIAAPTLVAADLLDEILALTDGHAHAPLVTDVASVKGNLHARAQRDDGTLPPNVVLGHPIAGSERSGVAASDARLFVNHRVILTPDVGNDPAAVDTIAAMWTATGADVVQMSVKDHDTVLAATSHLPHALAYALVDALAQSDASDDIFRFAAGGFRDFTRIASSDPVMWRDIAIANRDALLSAIDTFGEHLAILREQVAASDADGMEATFTRAKTARDEFAAILAQRQRGH</sequence>
<dbReference type="SUPFAM" id="SSF51735">
    <property type="entry name" value="NAD(P)-binding Rossmann-fold domains"/>
    <property type="match status" value="1"/>
</dbReference>
<keyword evidence="8" id="KW-0057">Aromatic amino acid biosynthesis</keyword>
<dbReference type="InterPro" id="IPR050812">
    <property type="entry name" value="Preph/Arog_dehydrog"/>
</dbReference>
<dbReference type="InterPro" id="IPR046825">
    <property type="entry name" value="PDH_C"/>
</dbReference>
<evidence type="ECO:0000256" key="8">
    <source>
        <dbReference type="ARBA" id="ARBA00023141"/>
    </source>
</evidence>
<evidence type="ECO:0000256" key="5">
    <source>
        <dbReference type="ARBA" id="ARBA00022605"/>
    </source>
</evidence>
<dbReference type="Pfam" id="PF20463">
    <property type="entry name" value="PDH_C"/>
    <property type="match status" value="1"/>
</dbReference>
<dbReference type="InterPro" id="IPR046826">
    <property type="entry name" value="PDH_N"/>
</dbReference>
<dbReference type="Proteomes" id="UP000644693">
    <property type="component" value="Unassembled WGS sequence"/>
</dbReference>
<evidence type="ECO:0000313" key="11">
    <source>
        <dbReference type="EMBL" id="GHD26494.1"/>
    </source>
</evidence>
<evidence type="ECO:0000256" key="7">
    <source>
        <dbReference type="ARBA" id="ARBA00023027"/>
    </source>
</evidence>
<comment type="similarity">
    <text evidence="2">Belongs to the prephenate/arogenate dehydrogenase family.</text>
</comment>
<gene>
    <name evidence="11" type="ORF">GCM10007053_03480</name>
</gene>
<dbReference type="AlphaFoldDB" id="A0A918XCY0"/>
<dbReference type="PANTHER" id="PTHR21363:SF0">
    <property type="entry name" value="PREPHENATE DEHYDROGENASE [NADP(+)]"/>
    <property type="match status" value="1"/>
</dbReference>
<evidence type="ECO:0000256" key="2">
    <source>
        <dbReference type="ARBA" id="ARBA00007964"/>
    </source>
</evidence>
<organism evidence="11 12">
    <name type="scientific">Parahalioglobus pacificus</name>
    <dbReference type="NCBI Taxonomy" id="930806"/>
    <lineage>
        <taxon>Bacteria</taxon>
        <taxon>Pseudomonadati</taxon>
        <taxon>Pseudomonadota</taxon>
        <taxon>Gammaproteobacteria</taxon>
        <taxon>Cellvibrionales</taxon>
        <taxon>Halieaceae</taxon>
        <taxon>Parahalioglobus</taxon>
    </lineage>
</organism>